<keyword evidence="5 6" id="KW-0472">Membrane</keyword>
<dbReference type="EMBL" id="OZ023705">
    <property type="protein sequence ID" value="CAK9874576.1"/>
    <property type="molecule type" value="Genomic_DNA"/>
</dbReference>
<gene>
    <name evidence="8" type="ORF">CSSPJE1EN2_LOCUS16894</name>
</gene>
<organism evidence="8 9">
    <name type="scientific">Sphagnum jensenii</name>
    <dbReference type="NCBI Taxonomy" id="128206"/>
    <lineage>
        <taxon>Eukaryota</taxon>
        <taxon>Viridiplantae</taxon>
        <taxon>Streptophyta</taxon>
        <taxon>Embryophyta</taxon>
        <taxon>Bryophyta</taxon>
        <taxon>Sphagnophytina</taxon>
        <taxon>Sphagnopsida</taxon>
        <taxon>Sphagnales</taxon>
        <taxon>Sphagnaceae</taxon>
        <taxon>Sphagnum</taxon>
    </lineage>
</organism>
<evidence type="ECO:0000256" key="1">
    <source>
        <dbReference type="ARBA" id="ARBA00004370"/>
    </source>
</evidence>
<feature type="transmembrane region" description="Helical" evidence="6">
    <location>
        <begin position="79"/>
        <end position="100"/>
    </location>
</feature>
<dbReference type="Proteomes" id="UP001497522">
    <property type="component" value="Chromosome 4"/>
</dbReference>
<comment type="subcellular location">
    <subcellularLocation>
        <location evidence="1">Membrane</location>
    </subcellularLocation>
</comment>
<name>A0ABP1BHA8_9BRYO</name>
<proteinExistence type="inferred from homology"/>
<keyword evidence="3 6" id="KW-0812">Transmembrane</keyword>
<keyword evidence="4 6" id="KW-1133">Transmembrane helix</keyword>
<evidence type="ECO:0000256" key="5">
    <source>
        <dbReference type="ARBA" id="ARBA00023136"/>
    </source>
</evidence>
<evidence type="ECO:0000256" key="4">
    <source>
        <dbReference type="ARBA" id="ARBA00022989"/>
    </source>
</evidence>
<evidence type="ECO:0000256" key="2">
    <source>
        <dbReference type="ARBA" id="ARBA00009324"/>
    </source>
</evidence>
<evidence type="ECO:0000313" key="9">
    <source>
        <dbReference type="Proteomes" id="UP001497522"/>
    </source>
</evidence>
<evidence type="ECO:0000313" key="8">
    <source>
        <dbReference type="EMBL" id="CAK9874576.1"/>
    </source>
</evidence>
<feature type="transmembrane region" description="Helical" evidence="6">
    <location>
        <begin position="217"/>
        <end position="236"/>
    </location>
</feature>
<evidence type="ECO:0000256" key="6">
    <source>
        <dbReference type="SAM" id="Phobius"/>
    </source>
</evidence>
<evidence type="ECO:0000256" key="3">
    <source>
        <dbReference type="ARBA" id="ARBA00022692"/>
    </source>
</evidence>
<dbReference type="Pfam" id="PF04116">
    <property type="entry name" value="FA_hydroxylase"/>
    <property type="match status" value="1"/>
</dbReference>
<accession>A0ABP1BHA8</accession>
<dbReference type="PANTHER" id="PTHR11863">
    <property type="entry name" value="STEROL DESATURASE"/>
    <property type="match status" value="1"/>
</dbReference>
<dbReference type="InterPro" id="IPR050307">
    <property type="entry name" value="Sterol_Desaturase_Related"/>
</dbReference>
<comment type="similarity">
    <text evidence="2">Belongs to the sterol desaturase family.</text>
</comment>
<feature type="domain" description="Fatty acid hydroxylase" evidence="7">
    <location>
        <begin position="171"/>
        <end position="314"/>
    </location>
</feature>
<feature type="transmembrane region" description="Helical" evidence="6">
    <location>
        <begin position="159"/>
        <end position="180"/>
    </location>
</feature>
<sequence>MVRQPGGMVSPGNTSELHAIPEVTPFSSSSSASSPSSSSSSSSAFAITLTFGRRIVARVLAMGGLVETLDLGNLTLGKVLLCAVMGVLGGLLLASLHAVFEYSWFHFLDYLDRKGVIQRLAPSIPVTMINYKQESFWAVAVGPMPLFAFVFAGRSSFSFDLLGGFLFTWTVMVLHDAYFFTVHTLMHKFKLMYRRIHQWHHVTNGDLTVYSTAFGDVLDIAFTFTPFYACLMLYVFLQPSWDLLHMLMLGWAVYCVNMMGHSGYKLPAWIYVPASSGVLLTPYAQRPRHHYIHHLDPRYNRSLYFTWCDRLTGTFREHHPKVLEDDESSCDNKSLNNNNYNSKKSSDDNIDHCKDLKSLMMDPIATNFTFTELLLPSALSLKFYRGNHHA</sequence>
<feature type="transmembrane region" description="Helical" evidence="6">
    <location>
        <begin position="135"/>
        <end position="152"/>
    </location>
</feature>
<protein>
    <recommendedName>
        <fullName evidence="7">Fatty acid hydroxylase domain-containing protein</fullName>
    </recommendedName>
</protein>
<reference evidence="8" key="1">
    <citation type="submission" date="2024-03" db="EMBL/GenBank/DDBJ databases">
        <authorList>
            <consortium name="ELIXIR-Norway"/>
            <consortium name="Elixir Norway"/>
        </authorList>
    </citation>
    <scope>NUCLEOTIDE SEQUENCE</scope>
</reference>
<dbReference type="InterPro" id="IPR006694">
    <property type="entry name" value="Fatty_acid_hydroxylase"/>
</dbReference>
<evidence type="ECO:0000259" key="7">
    <source>
        <dbReference type="Pfam" id="PF04116"/>
    </source>
</evidence>
<keyword evidence="9" id="KW-1185">Reference proteome</keyword>